<dbReference type="OrthoDB" id="88410at2759"/>
<comment type="caution">
    <text evidence="1">The sequence shown here is derived from an EMBL/GenBank/DDBJ whole genome shotgun (WGS) entry which is preliminary data.</text>
</comment>
<name>A0A7J7NH23_9MAGN</name>
<dbReference type="PANTHER" id="PTHR34724">
    <property type="entry name" value="OS12G0596101 PROTEIN"/>
    <property type="match status" value="1"/>
</dbReference>
<dbReference type="EMBL" id="JACGCM010000786">
    <property type="protein sequence ID" value="KAF6166541.1"/>
    <property type="molecule type" value="Genomic_DNA"/>
</dbReference>
<evidence type="ECO:0000313" key="1">
    <source>
        <dbReference type="EMBL" id="KAF6166541.1"/>
    </source>
</evidence>
<proteinExistence type="predicted"/>
<evidence type="ECO:0000313" key="2">
    <source>
        <dbReference type="Proteomes" id="UP000541444"/>
    </source>
</evidence>
<organism evidence="1 2">
    <name type="scientific">Kingdonia uniflora</name>
    <dbReference type="NCBI Taxonomy" id="39325"/>
    <lineage>
        <taxon>Eukaryota</taxon>
        <taxon>Viridiplantae</taxon>
        <taxon>Streptophyta</taxon>
        <taxon>Embryophyta</taxon>
        <taxon>Tracheophyta</taxon>
        <taxon>Spermatophyta</taxon>
        <taxon>Magnoliopsida</taxon>
        <taxon>Ranunculales</taxon>
        <taxon>Circaeasteraceae</taxon>
        <taxon>Kingdonia</taxon>
    </lineage>
</organism>
<keyword evidence="2" id="KW-1185">Reference proteome</keyword>
<dbReference type="PANTHER" id="PTHR34724:SF2">
    <property type="entry name" value="OS12G0596101 PROTEIN"/>
    <property type="match status" value="1"/>
</dbReference>
<dbReference type="Proteomes" id="UP000541444">
    <property type="component" value="Unassembled WGS sequence"/>
</dbReference>
<protein>
    <submittedName>
        <fullName evidence="1">Uncharacterized protein</fullName>
    </submittedName>
</protein>
<reference evidence="1 2" key="1">
    <citation type="journal article" date="2020" name="IScience">
        <title>Genome Sequencing of the Endangered Kingdonia uniflora (Circaeasteraceae, Ranunculales) Reveals Potential Mechanisms of Evolutionary Specialization.</title>
        <authorList>
            <person name="Sun Y."/>
            <person name="Deng T."/>
            <person name="Zhang A."/>
            <person name="Moore M.J."/>
            <person name="Landis J.B."/>
            <person name="Lin N."/>
            <person name="Zhang H."/>
            <person name="Zhang X."/>
            <person name="Huang J."/>
            <person name="Zhang X."/>
            <person name="Sun H."/>
            <person name="Wang H."/>
        </authorList>
    </citation>
    <scope>NUCLEOTIDE SEQUENCE [LARGE SCALE GENOMIC DNA]</scope>
    <source>
        <strain evidence="1">TB1705</strain>
        <tissue evidence="1">Leaf</tissue>
    </source>
</reference>
<gene>
    <name evidence="1" type="ORF">GIB67_005403</name>
</gene>
<sequence length="67" mass="7112">MCFRVVCRECNKFGWTGCGNHLAGIYANIEKGKHCMCRSWPGVVIPSESTTAASGEASSASGETKAK</sequence>
<dbReference type="AlphaFoldDB" id="A0A7J7NH23"/>
<accession>A0A7J7NH23</accession>